<feature type="signal peptide" evidence="1">
    <location>
        <begin position="1"/>
        <end position="21"/>
    </location>
</feature>
<dbReference type="RefSeq" id="WP_055148740.1">
    <property type="nucleotide sequence ID" value="NZ_JXSZ01000009.1"/>
</dbReference>
<dbReference type="OrthoDB" id="9758406at2"/>
<dbReference type="STRING" id="1605367.AFM12_12625"/>
<sequence>MNFKLLVRFAFFFSIALNISAQGYHSILITEIFADPTPSRGLPDKEFIELYNNSNSVVSLKGFELHYNTSQVTLPDFELQPGAYVIAARFNNAELFEPYGDVISLSQFSLLNSGTTLTLYNADGQLVFEVAYSSDWYSPGRDQGYSLEMIDLNYACKDFENWTSSLSELGATPGEANASANSIVDTEPPKLLSYSSEDNLVYQLIFSENINESVGDLVVVLEPGVINIAEFRIVEGNRLIVELESEITSGDSFTLTIDGVADCTGNSADILELELSNIRKAEPGDLLLSEVLFNPRPGGSDFVEIVNISDQKLSLRELGFSRKNTIGEIEEPDLIGNNIIIEPGQYLCFTEDKQAQVINYPKAVESNIIEIASLPSYTNETGEVLLIDSDYRIFDSFEYHEDMHHVSIDDPDGVSLERVIQNNSAVNTFWQSASASENYATPGYGAVPANVDDRFRLVLSPEVFTPDNDGIDEETTISINAQDGGVLDISIFDINGVLVKTISKNQYTNRFFTTQWDGSDATGENLSMGYYIVVAQYITDGDVLSQRAKILLAKAR</sequence>
<organism evidence="3 4">
    <name type="scientific">Jiulongibacter sediminis</name>
    <dbReference type="NCBI Taxonomy" id="1605367"/>
    <lineage>
        <taxon>Bacteria</taxon>
        <taxon>Pseudomonadati</taxon>
        <taxon>Bacteroidota</taxon>
        <taxon>Cytophagia</taxon>
        <taxon>Cytophagales</taxon>
        <taxon>Leadbetterellaceae</taxon>
        <taxon>Jiulongibacter</taxon>
    </lineage>
</organism>
<protein>
    <recommendedName>
        <fullName evidence="2">LTD domain-containing protein</fullName>
    </recommendedName>
</protein>
<proteinExistence type="predicted"/>
<evidence type="ECO:0000256" key="1">
    <source>
        <dbReference type="SAM" id="SignalP"/>
    </source>
</evidence>
<dbReference type="InterPro" id="IPR001322">
    <property type="entry name" value="Lamin_tail_dom"/>
</dbReference>
<evidence type="ECO:0000313" key="4">
    <source>
        <dbReference type="Proteomes" id="UP000050454"/>
    </source>
</evidence>
<dbReference type="Gene3D" id="2.60.40.1260">
    <property type="entry name" value="Lamin Tail domain"/>
    <property type="match status" value="1"/>
</dbReference>
<dbReference type="Gene3D" id="2.60.40.4070">
    <property type="match status" value="1"/>
</dbReference>
<dbReference type="SUPFAM" id="SSF74853">
    <property type="entry name" value="Lamin A/C globular tail domain"/>
    <property type="match status" value="1"/>
</dbReference>
<evidence type="ECO:0000259" key="2">
    <source>
        <dbReference type="PROSITE" id="PS51841"/>
    </source>
</evidence>
<keyword evidence="1" id="KW-0732">Signal</keyword>
<keyword evidence="4" id="KW-1185">Reference proteome</keyword>
<dbReference type="EMBL" id="LGTQ01000009">
    <property type="protein sequence ID" value="KPM48037.1"/>
    <property type="molecule type" value="Genomic_DNA"/>
</dbReference>
<feature type="domain" description="LTD" evidence="2">
    <location>
        <begin position="13"/>
        <end position="134"/>
    </location>
</feature>
<accession>A0A0P7BBY8</accession>
<dbReference type="AlphaFoldDB" id="A0A0P7BBY8"/>
<comment type="caution">
    <text evidence="3">The sequence shown here is derived from an EMBL/GenBank/DDBJ whole genome shotgun (WGS) entry which is preliminary data.</text>
</comment>
<dbReference type="Proteomes" id="UP000050454">
    <property type="component" value="Unassembled WGS sequence"/>
</dbReference>
<gene>
    <name evidence="3" type="ORF">AFM12_12625</name>
</gene>
<reference evidence="3 4" key="1">
    <citation type="submission" date="2015-07" db="EMBL/GenBank/DDBJ databases">
        <title>The draft genome sequence of Leadbetterella sp. JN14-9.</title>
        <authorList>
            <person name="Liu Y."/>
            <person name="Du J."/>
            <person name="Shao Z."/>
        </authorList>
    </citation>
    <scope>NUCLEOTIDE SEQUENCE [LARGE SCALE GENOMIC DNA]</scope>
    <source>
        <strain evidence="3 4">JN14-9</strain>
    </source>
</reference>
<feature type="chain" id="PRO_5006135620" description="LTD domain-containing protein" evidence="1">
    <location>
        <begin position="22"/>
        <end position="556"/>
    </location>
</feature>
<dbReference type="InterPro" id="IPR036415">
    <property type="entry name" value="Lamin_tail_dom_sf"/>
</dbReference>
<dbReference type="PROSITE" id="PS51841">
    <property type="entry name" value="LTD"/>
    <property type="match status" value="1"/>
</dbReference>
<dbReference type="Pfam" id="PF00932">
    <property type="entry name" value="LTD"/>
    <property type="match status" value="1"/>
</dbReference>
<evidence type="ECO:0000313" key="3">
    <source>
        <dbReference type="EMBL" id="KPM48037.1"/>
    </source>
</evidence>
<name>A0A0P7BBY8_9BACT</name>